<evidence type="ECO:0000313" key="1">
    <source>
        <dbReference type="EMBL" id="VAW70417.1"/>
    </source>
</evidence>
<protein>
    <recommendedName>
        <fullName evidence="2">Methyl-accepting chemotaxis protein</fullName>
    </recommendedName>
</protein>
<name>A0A3B0Y4C7_9ZZZZ</name>
<accession>A0A3B0Y4C7</accession>
<sequence>MAKLNTQPPFVVSALLAGRLYRMLETTKVMRVSSSNAKCISIRGGVKTAGFKPITDFISEMAKDTISISSQINFIALSFSRTAVNEIRTVIALDSYKGVIERLDDQSKTERLLVLTHSIQEKVDALKAEQSNYCKLLNVLFDEISQRIRAAKIIVTNSRTEASRAGEYKANLFAIADDLQSCSESIACEIKVCRNYLDDLSNMTG</sequence>
<dbReference type="AlphaFoldDB" id="A0A3B0Y4C7"/>
<gene>
    <name evidence="1" type="ORF">MNBD_GAMMA09-2118</name>
</gene>
<reference evidence="1" key="1">
    <citation type="submission" date="2018-06" db="EMBL/GenBank/DDBJ databases">
        <authorList>
            <person name="Zhirakovskaya E."/>
        </authorList>
    </citation>
    <scope>NUCLEOTIDE SEQUENCE</scope>
</reference>
<proteinExistence type="predicted"/>
<dbReference type="EMBL" id="UOFI01000199">
    <property type="protein sequence ID" value="VAW70417.1"/>
    <property type="molecule type" value="Genomic_DNA"/>
</dbReference>
<evidence type="ECO:0008006" key="2">
    <source>
        <dbReference type="Google" id="ProtNLM"/>
    </source>
</evidence>
<organism evidence="1">
    <name type="scientific">hydrothermal vent metagenome</name>
    <dbReference type="NCBI Taxonomy" id="652676"/>
    <lineage>
        <taxon>unclassified sequences</taxon>
        <taxon>metagenomes</taxon>
        <taxon>ecological metagenomes</taxon>
    </lineage>
</organism>